<dbReference type="OrthoDB" id="434367at2759"/>
<keyword evidence="3" id="KW-1185">Reference proteome</keyword>
<name>A0A813DV54_POLGL</name>
<evidence type="ECO:0000256" key="1">
    <source>
        <dbReference type="SAM" id="MobiDB-lite"/>
    </source>
</evidence>
<dbReference type="AlphaFoldDB" id="A0A813DV54"/>
<comment type="caution">
    <text evidence="2">The sequence shown here is derived from an EMBL/GenBank/DDBJ whole genome shotgun (WGS) entry which is preliminary data.</text>
</comment>
<feature type="region of interest" description="Disordered" evidence="1">
    <location>
        <begin position="304"/>
        <end position="336"/>
    </location>
</feature>
<evidence type="ECO:0000313" key="3">
    <source>
        <dbReference type="Proteomes" id="UP000654075"/>
    </source>
</evidence>
<gene>
    <name evidence="2" type="ORF">PGLA1383_LOCUS10521</name>
</gene>
<proteinExistence type="predicted"/>
<dbReference type="Gene3D" id="3.40.50.300">
    <property type="entry name" value="P-loop containing nucleotide triphosphate hydrolases"/>
    <property type="match status" value="1"/>
</dbReference>
<accession>A0A813DV54</accession>
<dbReference type="InterPro" id="IPR027417">
    <property type="entry name" value="P-loop_NTPase"/>
</dbReference>
<evidence type="ECO:0000313" key="2">
    <source>
        <dbReference type="EMBL" id="CAE8591861.1"/>
    </source>
</evidence>
<dbReference type="CDD" id="cd00267">
    <property type="entry name" value="ABC_ATPase"/>
    <property type="match status" value="1"/>
</dbReference>
<dbReference type="Proteomes" id="UP000654075">
    <property type="component" value="Unassembled WGS sequence"/>
</dbReference>
<feature type="region of interest" description="Disordered" evidence="1">
    <location>
        <begin position="125"/>
        <end position="144"/>
    </location>
</feature>
<protein>
    <submittedName>
        <fullName evidence="2">Uncharacterized protein</fullName>
    </submittedName>
</protein>
<dbReference type="EMBL" id="CAJNNV010005270">
    <property type="protein sequence ID" value="CAE8591861.1"/>
    <property type="molecule type" value="Genomic_DNA"/>
</dbReference>
<sequence length="1074" mass="115318">MAAALETVATAPASDKEQPRACATPGCSFQATWHPTHCCKACAAHGANAHGPKCERQALGTAALETAPDATTSDVLMADVRAPDAQSTEDAAALETAWAAAVETAQTAATSDVRMADVTAPDAQMTESGRAAAGSAQAPTSPMPAAAETNVVQLLASRGVARSVLLLVCTALRKRLAARRASASGVWADDPLLLLATCHEDVEQHLAPDVLIRCEAGQPPRLEYVRGAADFVARQRAHPRLTSVFRGTLAPTPPDGTLLGRWRLETDVGLSGDEFAVKRFANVLSLCLAGHPKNAGDAKLLSEVPEEGGEAPAPSADVSAGGPEEGAEPDRPPVDASTAIPNIQPTFKDGVTGSRLVAHMAHLDEPMDVRIELTEPDKILVQTRAISEEQFELESKVEQWKKAWCHVLAMIASPHRGAVNGEMESTYGSKWPMRLDLVSQVFCLRAKEQAALEKAPRARTDVQLAKASEFLARAEAARERDQAELRVILAAENEKGFGLSGTAVRIPTLTTACLDWLLSSTSSSEDKSGKRLHPVSVAYESTENCARLRQAGWYLPPEAQDTEPYPGLVVERAVNLAPHFCFEPRKEDLPSKQVHLASYVGEGDGYLSPALEQAARYLDDGFDGLCIHAVPTLQAPEFNKRLKDFALAVVLGPSGSGKTALACERFGGPLVVQWSDEVSALAHFVSFEEARSALAAVCLDIQTAMRPTGFLSGGERERASLARGLAEWAAGRQKTLAVDEFTSLLDRPLAKRVARGVTAFVRSRPTLRGLVLLTCHTDIVGERWLAPDWLFECGNSRLMLLAQVDCAADTELCPPAEHLPLSGCASFGLAEAEDQAQPRALGGGDASSLTLVVRRALPCEWRKFREHHYKDHRLNHSSVCFVGELEGRAVVFTAILNTGFNLKWFLGRNSDEKVDAELEKLGLPVAWKGRMLMREHRTVVMPDSQGLGLGSLMADAVAHICCETGHAFMSTTAHPTYGGYRDRSPLWSALASSRRERGNGQYSTFSHVWRGAASHDEAPCDGSGGSGGIDQERAELLAQRVTSLGCNRPTSVEHDLLQARVLLIEMGPAAQCVV</sequence>
<dbReference type="SUPFAM" id="SSF52540">
    <property type="entry name" value="P-loop containing nucleoside triphosphate hydrolases"/>
    <property type="match status" value="1"/>
</dbReference>
<organism evidence="2 3">
    <name type="scientific">Polarella glacialis</name>
    <name type="common">Dinoflagellate</name>
    <dbReference type="NCBI Taxonomy" id="89957"/>
    <lineage>
        <taxon>Eukaryota</taxon>
        <taxon>Sar</taxon>
        <taxon>Alveolata</taxon>
        <taxon>Dinophyceae</taxon>
        <taxon>Suessiales</taxon>
        <taxon>Suessiaceae</taxon>
        <taxon>Polarella</taxon>
    </lineage>
</organism>
<reference evidence="2" key="1">
    <citation type="submission" date="2021-02" db="EMBL/GenBank/DDBJ databases">
        <authorList>
            <person name="Dougan E. K."/>
            <person name="Rhodes N."/>
            <person name="Thang M."/>
            <person name="Chan C."/>
        </authorList>
    </citation>
    <scope>NUCLEOTIDE SEQUENCE</scope>
</reference>